<dbReference type="SMART" id="SM00387">
    <property type="entry name" value="HATPase_c"/>
    <property type="match status" value="1"/>
</dbReference>
<evidence type="ECO:0000313" key="6">
    <source>
        <dbReference type="EMBL" id="TCK62671.1"/>
    </source>
</evidence>
<dbReference type="OrthoDB" id="9787818at2"/>
<dbReference type="InterPro" id="IPR003594">
    <property type="entry name" value="HATPase_dom"/>
</dbReference>
<dbReference type="GO" id="GO:0000155">
    <property type="term" value="F:phosphorelay sensor kinase activity"/>
    <property type="evidence" value="ECO:0007669"/>
    <property type="project" value="InterPro"/>
</dbReference>
<dbReference type="Gene3D" id="3.30.565.10">
    <property type="entry name" value="Histidine kinase-like ATPase, C-terminal domain"/>
    <property type="match status" value="1"/>
</dbReference>
<dbReference type="SUPFAM" id="SSF47384">
    <property type="entry name" value="Homodimeric domain of signal transducing histidine kinase"/>
    <property type="match status" value="1"/>
</dbReference>
<sequence>MDTNLELLRKMRIAGAYADAGLKVLSKNSLFDEYFQGAEFILPASYFLGNVPDFFSVVRGEREALSANTSLMVNGRKQVFALKLFMDKDSRFLFTAHNLTVEGNSELNLYGSDEPFIPKYLHNSAPMLIIDAGQSGRILDANDAACSFYGYTKSEMESLTVDQINTLGPEAIKKEMSLAVLSKRNYFNFKHRLKNGTVKDVEVYSSAVPIKGKTLLFSIVIDASEKKMYEVLLADLNARINERVEAEKMSCIVTTSKYQNLFEMSQDAVIIMEMDENGKLNFADVNRAACSLFGYSKEELMKKRSRELVYDDEEFKEYLQRQRLALDSIGVHEGRLKIVRADGKILTAEIMVRQNFMLGKPVVIAVVRDITERLNREKELMEKDMLVIQQKRMVEMGGLLSAAVHQMKQPLTAISLVAEVMTSEPENLEESREILKTQVQYLNETLTEFRNYFSSAQENSVFHLVEQVDKVINIAKPLLAVNGITVNVSGDENLTIYGLSGDFKQIMMNLVMNSVDVIRERGINNGAIDINVFRSGNHAVVNFSDNGGGIEESLLPDEIFKPFFSTKGDKGTGIGLSIVRSMAEKMGGHVKAENSLSGAVFTLALNLT</sequence>
<dbReference type="Pfam" id="PF13426">
    <property type="entry name" value="PAS_9"/>
    <property type="match status" value="2"/>
</dbReference>
<dbReference type="Pfam" id="PF02518">
    <property type="entry name" value="HATPase_c"/>
    <property type="match status" value="1"/>
</dbReference>
<organism evidence="6 7">
    <name type="scientific">Seleniivibrio woodruffii</name>
    <dbReference type="NCBI Taxonomy" id="1078050"/>
    <lineage>
        <taxon>Bacteria</taxon>
        <taxon>Pseudomonadati</taxon>
        <taxon>Deferribacterota</taxon>
        <taxon>Deferribacteres</taxon>
        <taxon>Deferribacterales</taxon>
        <taxon>Geovibrionaceae</taxon>
        <taxon>Seleniivibrio</taxon>
    </lineage>
</organism>
<comment type="caution">
    <text evidence="6">The sequence shown here is derived from an EMBL/GenBank/DDBJ whole genome shotgun (WGS) entry which is preliminary data.</text>
</comment>
<evidence type="ECO:0000256" key="3">
    <source>
        <dbReference type="ARBA" id="ARBA00022553"/>
    </source>
</evidence>
<dbReference type="EC" id="2.7.13.3" evidence="2"/>
<feature type="domain" description="Histidine kinase" evidence="4">
    <location>
        <begin position="402"/>
        <end position="608"/>
    </location>
</feature>
<dbReference type="SMART" id="SM00091">
    <property type="entry name" value="PAS"/>
    <property type="match status" value="2"/>
</dbReference>
<dbReference type="InterPro" id="IPR004358">
    <property type="entry name" value="Sig_transdc_His_kin-like_C"/>
</dbReference>
<comment type="catalytic activity">
    <reaction evidence="1">
        <text>ATP + protein L-histidine = ADP + protein N-phospho-L-histidine.</text>
        <dbReference type="EC" id="2.7.13.3"/>
    </reaction>
</comment>
<dbReference type="AlphaFoldDB" id="A0A4V2PSH3"/>
<dbReference type="CDD" id="cd00130">
    <property type="entry name" value="PAS"/>
    <property type="match status" value="2"/>
</dbReference>
<dbReference type="PROSITE" id="PS50109">
    <property type="entry name" value="HIS_KIN"/>
    <property type="match status" value="1"/>
</dbReference>
<dbReference type="Pfam" id="PF00512">
    <property type="entry name" value="HisKA"/>
    <property type="match status" value="1"/>
</dbReference>
<accession>A0A4V2PSH3</accession>
<dbReference type="PRINTS" id="PR00344">
    <property type="entry name" value="BCTRLSENSOR"/>
</dbReference>
<dbReference type="RefSeq" id="WP_132872888.1">
    <property type="nucleotide sequence ID" value="NZ_SMGG01000003.1"/>
</dbReference>
<name>A0A4V2PSH3_9BACT</name>
<dbReference type="Gene3D" id="1.10.287.130">
    <property type="match status" value="1"/>
</dbReference>
<proteinExistence type="predicted"/>
<evidence type="ECO:0000313" key="7">
    <source>
        <dbReference type="Proteomes" id="UP000294614"/>
    </source>
</evidence>
<dbReference type="PROSITE" id="PS50112">
    <property type="entry name" value="PAS"/>
    <property type="match status" value="1"/>
</dbReference>
<dbReference type="SMART" id="SM00388">
    <property type="entry name" value="HisKA"/>
    <property type="match status" value="1"/>
</dbReference>
<evidence type="ECO:0000259" key="5">
    <source>
        <dbReference type="PROSITE" id="PS50112"/>
    </source>
</evidence>
<dbReference type="PANTHER" id="PTHR43065">
    <property type="entry name" value="SENSOR HISTIDINE KINASE"/>
    <property type="match status" value="1"/>
</dbReference>
<dbReference type="InterPro" id="IPR036890">
    <property type="entry name" value="HATPase_C_sf"/>
</dbReference>
<dbReference type="SUPFAM" id="SSF55785">
    <property type="entry name" value="PYP-like sensor domain (PAS domain)"/>
    <property type="match status" value="2"/>
</dbReference>
<dbReference type="InterPro" id="IPR000014">
    <property type="entry name" value="PAS"/>
</dbReference>
<keyword evidence="3" id="KW-0597">Phosphoprotein</keyword>
<protein>
    <recommendedName>
        <fullName evidence="2">histidine kinase</fullName>
        <ecNumber evidence="2">2.7.13.3</ecNumber>
    </recommendedName>
</protein>
<dbReference type="EMBL" id="SMGG01000003">
    <property type="protein sequence ID" value="TCK62671.1"/>
    <property type="molecule type" value="Genomic_DNA"/>
</dbReference>
<evidence type="ECO:0000256" key="1">
    <source>
        <dbReference type="ARBA" id="ARBA00000085"/>
    </source>
</evidence>
<evidence type="ECO:0000259" key="4">
    <source>
        <dbReference type="PROSITE" id="PS50109"/>
    </source>
</evidence>
<dbReference type="SUPFAM" id="SSF55874">
    <property type="entry name" value="ATPase domain of HSP90 chaperone/DNA topoisomerase II/histidine kinase"/>
    <property type="match status" value="1"/>
</dbReference>
<gene>
    <name evidence="6" type="ORF">C8D98_1206</name>
</gene>
<dbReference type="InterPro" id="IPR035965">
    <property type="entry name" value="PAS-like_dom_sf"/>
</dbReference>
<keyword evidence="7" id="KW-1185">Reference proteome</keyword>
<dbReference type="Proteomes" id="UP000294614">
    <property type="component" value="Unassembled WGS sequence"/>
</dbReference>
<dbReference type="CDD" id="cd00082">
    <property type="entry name" value="HisKA"/>
    <property type="match status" value="1"/>
</dbReference>
<feature type="domain" description="PAS" evidence="5">
    <location>
        <begin position="254"/>
        <end position="313"/>
    </location>
</feature>
<dbReference type="Gene3D" id="3.30.450.20">
    <property type="entry name" value="PAS domain"/>
    <property type="match status" value="2"/>
</dbReference>
<reference evidence="6 7" key="1">
    <citation type="submission" date="2019-03" db="EMBL/GenBank/DDBJ databases">
        <title>Genomic Encyclopedia of Type Strains, Phase IV (KMG-IV): sequencing the most valuable type-strain genomes for metagenomic binning, comparative biology and taxonomic classification.</title>
        <authorList>
            <person name="Goeker M."/>
        </authorList>
    </citation>
    <scope>NUCLEOTIDE SEQUENCE [LARGE SCALE GENOMIC DNA]</scope>
    <source>
        <strain evidence="6 7">DSM 24984</strain>
    </source>
</reference>
<evidence type="ECO:0000256" key="2">
    <source>
        <dbReference type="ARBA" id="ARBA00012438"/>
    </source>
</evidence>
<dbReference type="InterPro" id="IPR003661">
    <property type="entry name" value="HisK_dim/P_dom"/>
</dbReference>
<dbReference type="InterPro" id="IPR005467">
    <property type="entry name" value="His_kinase_dom"/>
</dbReference>
<dbReference type="NCBIfam" id="TIGR00229">
    <property type="entry name" value="sensory_box"/>
    <property type="match status" value="2"/>
</dbReference>
<dbReference type="InterPro" id="IPR036097">
    <property type="entry name" value="HisK_dim/P_sf"/>
</dbReference>